<dbReference type="InterPro" id="IPR007233">
    <property type="entry name" value="TRAPPC"/>
</dbReference>
<dbReference type="PANTHER" id="PTHR23249:SF15">
    <property type="entry name" value="TRAFFICKING PROTEIN PARTICLE COMPLEX SUBUNIT 4"/>
    <property type="match status" value="1"/>
</dbReference>
<evidence type="ECO:0000256" key="2">
    <source>
        <dbReference type="ARBA" id="ARBA00022448"/>
    </source>
</evidence>
<dbReference type="GO" id="GO:0005783">
    <property type="term" value="C:endoplasmic reticulum"/>
    <property type="evidence" value="ECO:0007669"/>
    <property type="project" value="UniProtKB-SubCell"/>
</dbReference>
<accession>A0A7S4R3N7</accession>
<reference evidence="8" key="1">
    <citation type="submission" date="2021-01" db="EMBL/GenBank/DDBJ databases">
        <authorList>
            <person name="Corre E."/>
            <person name="Pelletier E."/>
            <person name="Niang G."/>
            <person name="Scheremetjew M."/>
            <person name="Finn R."/>
            <person name="Kale V."/>
            <person name="Holt S."/>
            <person name="Cochrane G."/>
            <person name="Meng A."/>
            <person name="Brown T."/>
            <person name="Cohen L."/>
        </authorList>
    </citation>
    <scope>NUCLEOTIDE SEQUENCE</scope>
    <source>
        <strain evidence="8">CCMP3105</strain>
    </source>
</reference>
<proteinExistence type="inferred from homology"/>
<dbReference type="InterPro" id="IPR011012">
    <property type="entry name" value="Longin-like_dom_sf"/>
</dbReference>
<keyword evidence="4 7" id="KW-0931">ER-Golgi transport</keyword>
<dbReference type="SUPFAM" id="SSF64356">
    <property type="entry name" value="SNARE-like"/>
    <property type="match status" value="1"/>
</dbReference>
<organism evidence="8">
    <name type="scientific">Alexandrium monilatum</name>
    <dbReference type="NCBI Taxonomy" id="311494"/>
    <lineage>
        <taxon>Eukaryota</taxon>
        <taxon>Sar</taxon>
        <taxon>Alveolata</taxon>
        <taxon>Dinophyceae</taxon>
        <taxon>Gonyaulacales</taxon>
        <taxon>Pyrocystaceae</taxon>
        <taxon>Alexandrium</taxon>
    </lineage>
</organism>
<evidence type="ECO:0000256" key="4">
    <source>
        <dbReference type="ARBA" id="ARBA00022892"/>
    </source>
</evidence>
<protein>
    <recommendedName>
        <fullName evidence="7">Trafficking protein particle complex subunit</fullName>
    </recommendedName>
</protein>
<evidence type="ECO:0000256" key="6">
    <source>
        <dbReference type="ARBA" id="ARBA00038179"/>
    </source>
</evidence>
<dbReference type="CDD" id="cd14856">
    <property type="entry name" value="TRAPPC4_synbindin"/>
    <property type="match status" value="1"/>
</dbReference>
<evidence type="ECO:0000256" key="1">
    <source>
        <dbReference type="ARBA" id="ARBA00004555"/>
    </source>
</evidence>
<comment type="similarity">
    <text evidence="6">Belongs to the TRAPP small subunits family. TRAPPC4 subfamily.</text>
</comment>
<keyword evidence="5 7" id="KW-0333">Golgi apparatus</keyword>
<sequence length="171" mass="18803">MRDPQAPAWRAAGGVAAIYIINRHGSLIYNQDFQAVPREGNKPLSSNDKIRLASTFIGCSTVAAQLSPAAPPRSGGAGRAFGFLQPTGILTLDADTFRLQCFHTATGMKLFAVVLPPLVDCNALLREVYGLYSDYVLKNPFYELDMPVRIDVFDKEVKRVVMELNVQQSIK</sequence>
<comment type="subcellular location">
    <subcellularLocation>
        <location evidence="7">Endoplasmic reticulum</location>
    </subcellularLocation>
    <subcellularLocation>
        <location evidence="7">Golgi apparatus</location>
        <location evidence="7">cis-Golgi network</location>
    </subcellularLocation>
    <subcellularLocation>
        <location evidence="1">Golgi apparatus</location>
    </subcellularLocation>
</comment>
<keyword evidence="2 7" id="KW-0813">Transport</keyword>
<dbReference type="GO" id="GO:0006888">
    <property type="term" value="P:endoplasmic reticulum to Golgi vesicle-mediated transport"/>
    <property type="evidence" value="ECO:0007669"/>
    <property type="project" value="UniProtKB-UniRule"/>
</dbReference>
<evidence type="ECO:0000256" key="5">
    <source>
        <dbReference type="ARBA" id="ARBA00023034"/>
    </source>
</evidence>
<dbReference type="EMBL" id="HBNR01042314">
    <property type="protein sequence ID" value="CAE4601859.1"/>
    <property type="molecule type" value="Transcribed_RNA"/>
</dbReference>
<evidence type="ECO:0000256" key="7">
    <source>
        <dbReference type="RuleBase" id="RU366065"/>
    </source>
</evidence>
<evidence type="ECO:0000313" key="8">
    <source>
        <dbReference type="EMBL" id="CAE4601859.1"/>
    </source>
</evidence>
<gene>
    <name evidence="8" type="ORF">AMON00008_LOCUS29419</name>
</gene>
<dbReference type="Pfam" id="PF04099">
    <property type="entry name" value="Sybindin"/>
    <property type="match status" value="1"/>
</dbReference>
<dbReference type="SMART" id="SM01399">
    <property type="entry name" value="Sybindin"/>
    <property type="match status" value="1"/>
</dbReference>
<dbReference type="PANTHER" id="PTHR23249">
    <property type="entry name" value="TRAFFICKING PROTEIN PARTICLE COMPLEX SUBUNIT"/>
    <property type="match status" value="1"/>
</dbReference>
<dbReference type="GO" id="GO:0030008">
    <property type="term" value="C:TRAPP complex"/>
    <property type="evidence" value="ECO:0007669"/>
    <property type="project" value="UniProtKB-UniRule"/>
</dbReference>
<dbReference type="GO" id="GO:0005794">
    <property type="term" value="C:Golgi apparatus"/>
    <property type="evidence" value="ECO:0007669"/>
    <property type="project" value="UniProtKB-SubCell"/>
</dbReference>
<name>A0A7S4R3N7_9DINO</name>
<comment type="subunit">
    <text evidence="7">Part of the multisubunit transport protein particle (TRAPP) complex.</text>
</comment>
<evidence type="ECO:0000256" key="3">
    <source>
        <dbReference type="ARBA" id="ARBA00022824"/>
    </source>
</evidence>
<dbReference type="AlphaFoldDB" id="A0A7S4R3N7"/>
<dbReference type="Gene3D" id="3.30.450.70">
    <property type="match status" value="1"/>
</dbReference>
<keyword evidence="3 7" id="KW-0256">Endoplasmic reticulum</keyword>